<keyword evidence="1" id="KW-0732">Signal</keyword>
<dbReference type="SUPFAM" id="SSF54236">
    <property type="entry name" value="Ubiquitin-like"/>
    <property type="match status" value="1"/>
</dbReference>
<dbReference type="InterPro" id="IPR029071">
    <property type="entry name" value="Ubiquitin-like_domsf"/>
</dbReference>
<reference evidence="2" key="1">
    <citation type="submission" date="2021-01" db="EMBL/GenBank/DDBJ databases">
        <authorList>
            <person name="Corre E."/>
            <person name="Pelletier E."/>
            <person name="Niang G."/>
            <person name="Scheremetjew M."/>
            <person name="Finn R."/>
            <person name="Kale V."/>
            <person name="Holt S."/>
            <person name="Cochrane G."/>
            <person name="Meng A."/>
            <person name="Brown T."/>
            <person name="Cohen L."/>
        </authorList>
    </citation>
    <scope>NUCLEOTIDE SEQUENCE</scope>
    <source>
        <strain evidence="2">OF101</strain>
    </source>
</reference>
<dbReference type="Gene3D" id="3.10.20.90">
    <property type="entry name" value="Phosphatidylinositol 3-kinase Catalytic Subunit, Chain A, domain 1"/>
    <property type="match status" value="1"/>
</dbReference>
<accession>A0A7S1MAB8</accession>
<protein>
    <recommendedName>
        <fullName evidence="3">Ubiquitin-like domain-containing protein</fullName>
    </recommendedName>
</protein>
<evidence type="ECO:0000256" key="1">
    <source>
        <dbReference type="SAM" id="SignalP"/>
    </source>
</evidence>
<name>A0A7S1MAB8_ALECA</name>
<feature type="chain" id="PRO_5030957462" description="Ubiquitin-like domain-containing protein" evidence="1">
    <location>
        <begin position="22"/>
        <end position="336"/>
    </location>
</feature>
<feature type="signal peptide" evidence="1">
    <location>
        <begin position="1"/>
        <end position="21"/>
    </location>
</feature>
<organism evidence="2">
    <name type="scientific">Alexandrium catenella</name>
    <name type="common">Red tide dinoflagellate</name>
    <name type="synonym">Gonyaulax catenella</name>
    <dbReference type="NCBI Taxonomy" id="2925"/>
    <lineage>
        <taxon>Eukaryota</taxon>
        <taxon>Sar</taxon>
        <taxon>Alveolata</taxon>
        <taxon>Dinophyceae</taxon>
        <taxon>Gonyaulacales</taxon>
        <taxon>Pyrocystaceae</taxon>
        <taxon>Alexandrium</taxon>
    </lineage>
</organism>
<dbReference type="AlphaFoldDB" id="A0A7S1MAB8"/>
<gene>
    <name evidence="2" type="ORF">ACAT0790_LOCUS18796</name>
</gene>
<proteinExistence type="predicted"/>
<evidence type="ECO:0000313" key="2">
    <source>
        <dbReference type="EMBL" id="CAD9124131.1"/>
    </source>
</evidence>
<sequence>MAANAIVAVLSALCCCQMTLGSEQHGGLVSLVQNAVRVHGAADWRSAKGDFLVDNSELQHKGPGLLFRASKNLSDIAGRSEYAPWGAVISGTPTPDGWFQHEKYYLPMRVHGVSVIKAAEEPTKSDEPEVAELVERTASRPVQKKVHWKYLATTVQMKDGSEMPCAIHGPGAKANTFDIEVRPKMFSPYNMTVPAEALKEVQYDKQGWKSAAAKANKSSIKPGWWKSAAEKANNSSVPTPKPRSRLEAAKTAKEAKAAKYISLKVVDIEGKELMEFSMLRRSPLRTLMKMACQKSQLSWFKCSKTMQWARHHHPVHEEDSVGELGLEDGDSITMFK</sequence>
<evidence type="ECO:0008006" key="3">
    <source>
        <dbReference type="Google" id="ProtNLM"/>
    </source>
</evidence>
<dbReference type="EMBL" id="HBGE01031140">
    <property type="protein sequence ID" value="CAD9124131.1"/>
    <property type="molecule type" value="Transcribed_RNA"/>
</dbReference>